<evidence type="ECO:0000256" key="6">
    <source>
        <dbReference type="ARBA" id="ARBA00022842"/>
    </source>
</evidence>
<keyword evidence="2 8" id="KW-1277">Toxin-antitoxin system</keyword>
<dbReference type="HAMAP" id="MF_00265">
    <property type="entry name" value="VapC_Nob1"/>
    <property type="match status" value="1"/>
</dbReference>
<evidence type="ECO:0000256" key="8">
    <source>
        <dbReference type="HAMAP-Rule" id="MF_00265"/>
    </source>
</evidence>
<dbReference type="InterPro" id="IPR050556">
    <property type="entry name" value="Type_II_TA_system_RNase"/>
</dbReference>
<reference evidence="10 11" key="1">
    <citation type="journal article" date="2018" name="Sci. Rep.">
        <title>Rhizobium tumorigenes sp. nov., a novel plant tumorigenic bacterium isolated from cane gall tumors on thornless blackberry.</title>
        <authorList>
            <person name="Kuzmanovi N."/>
            <person name="Smalla K."/>
            <person name="Gronow S."/>
            <person name="PuBawska J."/>
        </authorList>
    </citation>
    <scope>NUCLEOTIDE SEQUENCE [LARGE SCALE GENOMIC DNA]</scope>
    <source>
        <strain evidence="10 11">CCBAU 85046</strain>
    </source>
</reference>
<evidence type="ECO:0000256" key="2">
    <source>
        <dbReference type="ARBA" id="ARBA00022649"/>
    </source>
</evidence>
<dbReference type="EC" id="3.1.-.-" evidence="8"/>
<dbReference type="GO" id="GO:0000287">
    <property type="term" value="F:magnesium ion binding"/>
    <property type="evidence" value="ECO:0007669"/>
    <property type="project" value="UniProtKB-UniRule"/>
</dbReference>
<dbReference type="InterPro" id="IPR022907">
    <property type="entry name" value="VapC_family"/>
</dbReference>
<protein>
    <recommendedName>
        <fullName evidence="8">Ribonuclease VapC</fullName>
        <shortName evidence="8">RNase VapC</shortName>
        <ecNumber evidence="8">3.1.-.-</ecNumber>
    </recommendedName>
    <alternativeName>
        <fullName evidence="8">Toxin VapC</fullName>
    </alternativeName>
</protein>
<dbReference type="GO" id="GO:0004540">
    <property type="term" value="F:RNA nuclease activity"/>
    <property type="evidence" value="ECO:0007669"/>
    <property type="project" value="InterPro"/>
</dbReference>
<dbReference type="RefSeq" id="WP_111161243.1">
    <property type="nucleotide sequence ID" value="NZ_PCDP01000036.1"/>
</dbReference>
<proteinExistence type="inferred from homology"/>
<keyword evidence="11" id="KW-1185">Reference proteome</keyword>
<keyword evidence="4 8" id="KW-0479">Metal-binding</keyword>
<dbReference type="InterPro" id="IPR002716">
    <property type="entry name" value="PIN_dom"/>
</dbReference>
<evidence type="ECO:0000256" key="3">
    <source>
        <dbReference type="ARBA" id="ARBA00022722"/>
    </source>
</evidence>
<comment type="cofactor">
    <cofactor evidence="1 8">
        <name>Mg(2+)</name>
        <dbReference type="ChEBI" id="CHEBI:18420"/>
    </cofactor>
</comment>
<feature type="binding site" evidence="8">
    <location>
        <position position="104"/>
    </location>
    <ligand>
        <name>Mg(2+)</name>
        <dbReference type="ChEBI" id="CHEBI:18420"/>
    </ligand>
</feature>
<dbReference type="OrthoDB" id="5458135at2"/>
<dbReference type="PANTHER" id="PTHR33653:SF1">
    <property type="entry name" value="RIBONUCLEASE VAPC2"/>
    <property type="match status" value="1"/>
</dbReference>
<accession>A0A2W4CJF8</accession>
<evidence type="ECO:0000313" key="11">
    <source>
        <dbReference type="Proteomes" id="UP000248925"/>
    </source>
</evidence>
<keyword evidence="6 8" id="KW-0460">Magnesium</keyword>
<keyword evidence="3 8" id="KW-0540">Nuclease</keyword>
<evidence type="ECO:0000259" key="9">
    <source>
        <dbReference type="Pfam" id="PF01850"/>
    </source>
</evidence>
<comment type="function">
    <text evidence="8">Toxic component of a toxin-antitoxin (TA) system. An RNase.</text>
</comment>
<evidence type="ECO:0000256" key="4">
    <source>
        <dbReference type="ARBA" id="ARBA00022723"/>
    </source>
</evidence>
<feature type="binding site" evidence="8">
    <location>
        <position position="5"/>
    </location>
    <ligand>
        <name>Mg(2+)</name>
        <dbReference type="ChEBI" id="CHEBI:18420"/>
    </ligand>
</feature>
<gene>
    <name evidence="8" type="primary">vapC</name>
    <name evidence="10" type="ORF">CPY51_16180</name>
</gene>
<evidence type="ECO:0000256" key="5">
    <source>
        <dbReference type="ARBA" id="ARBA00022801"/>
    </source>
</evidence>
<dbReference type="GO" id="GO:0090729">
    <property type="term" value="F:toxin activity"/>
    <property type="evidence" value="ECO:0007669"/>
    <property type="project" value="UniProtKB-KW"/>
</dbReference>
<keyword evidence="5 8" id="KW-0378">Hydrolase</keyword>
<keyword evidence="8" id="KW-0800">Toxin</keyword>
<dbReference type="GO" id="GO:0016787">
    <property type="term" value="F:hydrolase activity"/>
    <property type="evidence" value="ECO:0007669"/>
    <property type="project" value="UniProtKB-KW"/>
</dbReference>
<organism evidence="10 11">
    <name type="scientific">Rhizobium tubonense</name>
    <dbReference type="NCBI Taxonomy" id="484088"/>
    <lineage>
        <taxon>Bacteria</taxon>
        <taxon>Pseudomonadati</taxon>
        <taxon>Pseudomonadota</taxon>
        <taxon>Alphaproteobacteria</taxon>
        <taxon>Hyphomicrobiales</taxon>
        <taxon>Rhizobiaceae</taxon>
        <taxon>Rhizobium/Agrobacterium group</taxon>
        <taxon>Rhizobium</taxon>
    </lineage>
</organism>
<dbReference type="InterPro" id="IPR029060">
    <property type="entry name" value="PIN-like_dom_sf"/>
</dbReference>
<feature type="domain" description="PIN" evidence="9">
    <location>
        <begin position="2"/>
        <end position="122"/>
    </location>
</feature>
<dbReference type="Pfam" id="PF01850">
    <property type="entry name" value="PIN"/>
    <property type="match status" value="1"/>
</dbReference>
<dbReference type="EMBL" id="PCDP01000036">
    <property type="protein sequence ID" value="PZM13049.1"/>
    <property type="molecule type" value="Genomic_DNA"/>
</dbReference>
<evidence type="ECO:0000256" key="1">
    <source>
        <dbReference type="ARBA" id="ARBA00001946"/>
    </source>
</evidence>
<dbReference type="PANTHER" id="PTHR33653">
    <property type="entry name" value="RIBONUCLEASE VAPC2"/>
    <property type="match status" value="1"/>
</dbReference>
<evidence type="ECO:0000256" key="7">
    <source>
        <dbReference type="ARBA" id="ARBA00038093"/>
    </source>
</evidence>
<comment type="similarity">
    <text evidence="7 8">Belongs to the PINc/VapC protein family.</text>
</comment>
<dbReference type="SUPFAM" id="SSF88723">
    <property type="entry name" value="PIN domain-like"/>
    <property type="match status" value="1"/>
</dbReference>
<dbReference type="Gene3D" id="3.40.50.1010">
    <property type="entry name" value="5'-nuclease"/>
    <property type="match status" value="1"/>
</dbReference>
<name>A0A2W4CJF8_9HYPH</name>
<dbReference type="CDD" id="cd18731">
    <property type="entry name" value="PIN_NgFitB-like"/>
    <property type="match status" value="1"/>
</dbReference>
<evidence type="ECO:0000313" key="10">
    <source>
        <dbReference type="EMBL" id="PZM13049.1"/>
    </source>
</evidence>
<comment type="caution">
    <text evidence="10">The sequence shown here is derived from an EMBL/GenBank/DDBJ whole genome shotgun (WGS) entry which is preliminary data.</text>
</comment>
<dbReference type="AlphaFoldDB" id="A0A2W4CJF8"/>
<sequence>MIILDTNVVSEPMKSGADSAVVAWLDRQPVETLYLTAISLAELLVGIEVLPDGRRKDGLGDALNELISGLFGMRVLPFDEKAAATYASLVSRARGSGHTISMADGQVAAIAATCGFTVATRDISPFLAAGVPVVNPWRE</sequence>
<dbReference type="Proteomes" id="UP000248925">
    <property type="component" value="Unassembled WGS sequence"/>
</dbReference>